<reference evidence="4" key="1">
    <citation type="submission" date="2023-12" db="EMBL/GenBank/DDBJ databases">
        <title>Novel isolates from deep terrestrial aquifers shed light on the physiology and ecology of the class Limnochordia.</title>
        <authorList>
            <person name="Karnachuk O.V."/>
            <person name="Lukina A.P."/>
            <person name="Avakyan M.R."/>
            <person name="Kadnikov V."/>
            <person name="Begmatov S."/>
            <person name="Beletsky A.V."/>
            <person name="Mardanov A.V."/>
            <person name="Ravin N.V."/>
        </authorList>
    </citation>
    <scope>NUCLEOTIDE SEQUENCE [LARGE SCALE GENOMIC DNA]</scope>
    <source>
        <strain evidence="4">LN</strain>
    </source>
</reference>
<name>A0ABZ1BU51_9FIRM</name>
<dbReference type="PANTHER" id="PTHR13420">
    <property type="entry name" value="UPF0235 PROTEIN C15ORF40"/>
    <property type="match status" value="1"/>
</dbReference>
<dbReference type="Proteomes" id="UP001333102">
    <property type="component" value="Chromosome"/>
</dbReference>
<dbReference type="PANTHER" id="PTHR13420:SF7">
    <property type="entry name" value="UPF0235 PROTEIN C15ORF40"/>
    <property type="match status" value="1"/>
</dbReference>
<dbReference type="SMART" id="SM01152">
    <property type="entry name" value="DUF167"/>
    <property type="match status" value="1"/>
</dbReference>
<dbReference type="InterPro" id="IPR036591">
    <property type="entry name" value="YggU-like_sf"/>
</dbReference>
<evidence type="ECO:0000256" key="2">
    <source>
        <dbReference type="HAMAP-Rule" id="MF_00634"/>
    </source>
</evidence>
<evidence type="ECO:0000313" key="3">
    <source>
        <dbReference type="EMBL" id="WRP15637.1"/>
    </source>
</evidence>
<dbReference type="EMBL" id="CP141614">
    <property type="protein sequence ID" value="WRP15637.1"/>
    <property type="molecule type" value="Genomic_DNA"/>
</dbReference>
<dbReference type="InterPro" id="IPR003746">
    <property type="entry name" value="DUF167"/>
</dbReference>
<dbReference type="Gene3D" id="3.30.1200.10">
    <property type="entry name" value="YggU-like"/>
    <property type="match status" value="1"/>
</dbReference>
<gene>
    <name evidence="3" type="ORF">VLY81_05600</name>
</gene>
<dbReference type="NCBIfam" id="TIGR00251">
    <property type="entry name" value="DUF167 family protein"/>
    <property type="match status" value="1"/>
</dbReference>
<accession>A0ABZ1BU51</accession>
<dbReference type="HAMAP" id="MF_00634">
    <property type="entry name" value="UPF0235"/>
    <property type="match status" value="1"/>
</dbReference>
<dbReference type="RefSeq" id="WP_324670043.1">
    <property type="nucleotide sequence ID" value="NZ_CP141614.1"/>
</dbReference>
<dbReference type="SUPFAM" id="SSF69786">
    <property type="entry name" value="YggU-like"/>
    <property type="match status" value="1"/>
</dbReference>
<evidence type="ECO:0000313" key="4">
    <source>
        <dbReference type="Proteomes" id="UP001333102"/>
    </source>
</evidence>
<comment type="similarity">
    <text evidence="1 2">Belongs to the UPF0235 family.</text>
</comment>
<sequence>MSDQRHPAPAFARPTKGGVLLSVRLQPGAARSEVAGVQGDALRLRIAAPPVDGRANDAARDFLAERLGVPRSAIVLTRGATARHKLFFVQGLTVEAVRDRLCRP</sequence>
<keyword evidence="4" id="KW-1185">Reference proteome</keyword>
<proteinExistence type="inferred from homology"/>
<organism evidence="3 4">
    <name type="scientific">Geochorda subterranea</name>
    <dbReference type="NCBI Taxonomy" id="3109564"/>
    <lineage>
        <taxon>Bacteria</taxon>
        <taxon>Bacillati</taxon>
        <taxon>Bacillota</taxon>
        <taxon>Limnochordia</taxon>
        <taxon>Limnochordales</taxon>
        <taxon>Geochordaceae</taxon>
        <taxon>Geochorda</taxon>
    </lineage>
</organism>
<dbReference type="Pfam" id="PF02594">
    <property type="entry name" value="DUF167"/>
    <property type="match status" value="1"/>
</dbReference>
<protein>
    <recommendedName>
        <fullName evidence="2">UPF0235 protein VLY81_05600</fullName>
    </recommendedName>
</protein>
<evidence type="ECO:0000256" key="1">
    <source>
        <dbReference type="ARBA" id="ARBA00010364"/>
    </source>
</evidence>